<evidence type="ECO:0000256" key="5">
    <source>
        <dbReference type="ARBA" id="ARBA00023242"/>
    </source>
</evidence>
<dbReference type="EMBL" id="KB822705">
    <property type="protein sequence ID" value="ETI23082.1"/>
    <property type="molecule type" value="Genomic_DNA"/>
</dbReference>
<reference evidence="8 9" key="1">
    <citation type="submission" date="2013-03" db="EMBL/GenBank/DDBJ databases">
        <title>The Genome Sequence of Cladophialophora carrionii CBS 160.54.</title>
        <authorList>
            <consortium name="The Broad Institute Genomics Platform"/>
            <person name="Cuomo C."/>
            <person name="de Hoog S."/>
            <person name="Gorbushina A."/>
            <person name="Walker B."/>
            <person name="Young S.K."/>
            <person name="Zeng Q."/>
            <person name="Gargeya S."/>
            <person name="Fitzgerald M."/>
            <person name="Haas B."/>
            <person name="Abouelleil A."/>
            <person name="Allen A.W."/>
            <person name="Alvarado L."/>
            <person name="Arachchi H.M."/>
            <person name="Berlin A.M."/>
            <person name="Chapman S.B."/>
            <person name="Gainer-Dewar J."/>
            <person name="Goldberg J."/>
            <person name="Griggs A."/>
            <person name="Gujja S."/>
            <person name="Hansen M."/>
            <person name="Howarth C."/>
            <person name="Imamovic A."/>
            <person name="Ireland A."/>
            <person name="Larimer J."/>
            <person name="McCowan C."/>
            <person name="Murphy C."/>
            <person name="Pearson M."/>
            <person name="Poon T.W."/>
            <person name="Priest M."/>
            <person name="Roberts A."/>
            <person name="Saif S."/>
            <person name="Shea T."/>
            <person name="Sisk P."/>
            <person name="Sykes S."/>
            <person name="Wortman J."/>
            <person name="Nusbaum C."/>
            <person name="Birren B."/>
        </authorList>
    </citation>
    <scope>NUCLEOTIDE SEQUENCE [LARGE SCALE GENOMIC DNA]</scope>
    <source>
        <strain evidence="8 9">CBS 160.54</strain>
    </source>
</reference>
<dbReference type="GeneID" id="19983371"/>
<evidence type="ECO:0000256" key="1">
    <source>
        <dbReference type="ARBA" id="ARBA00004123"/>
    </source>
</evidence>
<feature type="compositionally biased region" description="Low complexity" evidence="6">
    <location>
        <begin position="125"/>
        <end position="139"/>
    </location>
</feature>
<feature type="region of interest" description="Disordered" evidence="6">
    <location>
        <begin position="203"/>
        <end position="244"/>
    </location>
</feature>
<evidence type="ECO:0000259" key="7">
    <source>
        <dbReference type="PROSITE" id="PS50048"/>
    </source>
</evidence>
<feature type="domain" description="Zn(2)-C6 fungal-type" evidence="7">
    <location>
        <begin position="11"/>
        <end position="39"/>
    </location>
</feature>
<dbReference type="CDD" id="cd00067">
    <property type="entry name" value="GAL4"/>
    <property type="match status" value="1"/>
</dbReference>
<evidence type="ECO:0000256" key="2">
    <source>
        <dbReference type="ARBA" id="ARBA00023015"/>
    </source>
</evidence>
<dbReference type="Pfam" id="PF00172">
    <property type="entry name" value="Zn_clus"/>
    <property type="match status" value="1"/>
</dbReference>
<dbReference type="PROSITE" id="PS00463">
    <property type="entry name" value="ZN2_CY6_FUNGAL_1"/>
    <property type="match status" value="1"/>
</dbReference>
<name>V9DAT4_9EURO</name>
<dbReference type="PANTHER" id="PTHR37534">
    <property type="entry name" value="TRANSCRIPTIONAL ACTIVATOR PROTEIN UGA3"/>
    <property type="match status" value="1"/>
</dbReference>
<keyword evidence="5" id="KW-0539">Nucleus</keyword>
<feature type="region of interest" description="Disordered" evidence="6">
    <location>
        <begin position="114"/>
        <end position="149"/>
    </location>
</feature>
<evidence type="ECO:0000256" key="6">
    <source>
        <dbReference type="SAM" id="MobiDB-lite"/>
    </source>
</evidence>
<dbReference type="GO" id="GO:0000976">
    <property type="term" value="F:transcription cis-regulatory region binding"/>
    <property type="evidence" value="ECO:0007669"/>
    <property type="project" value="TreeGrafter"/>
</dbReference>
<evidence type="ECO:0000256" key="3">
    <source>
        <dbReference type="ARBA" id="ARBA00023125"/>
    </source>
</evidence>
<dbReference type="PANTHER" id="PTHR37534:SF26">
    <property type="entry name" value="TRANSCRIPTION FACTOR, PUTATIVE-RELATED"/>
    <property type="match status" value="1"/>
</dbReference>
<evidence type="ECO:0000313" key="9">
    <source>
        <dbReference type="Proteomes" id="UP000030678"/>
    </source>
</evidence>
<dbReference type="GO" id="GO:0008270">
    <property type="term" value="F:zinc ion binding"/>
    <property type="evidence" value="ECO:0007669"/>
    <property type="project" value="InterPro"/>
</dbReference>
<comment type="subcellular location">
    <subcellularLocation>
        <location evidence="1">Nucleus</location>
    </subcellularLocation>
</comment>
<keyword evidence="3" id="KW-0238">DNA-binding</keyword>
<dbReference type="Proteomes" id="UP000030678">
    <property type="component" value="Unassembled WGS sequence"/>
</dbReference>
<protein>
    <recommendedName>
        <fullName evidence="7">Zn(2)-C6 fungal-type domain-containing protein</fullName>
    </recommendedName>
</protein>
<dbReference type="GO" id="GO:0045944">
    <property type="term" value="P:positive regulation of transcription by RNA polymerase II"/>
    <property type="evidence" value="ECO:0007669"/>
    <property type="project" value="TreeGrafter"/>
</dbReference>
<dbReference type="Gene3D" id="4.10.240.10">
    <property type="entry name" value="Zn(2)-C6 fungal-type DNA-binding domain"/>
    <property type="match status" value="1"/>
</dbReference>
<organism evidence="8 9">
    <name type="scientific">Cladophialophora carrionii CBS 160.54</name>
    <dbReference type="NCBI Taxonomy" id="1279043"/>
    <lineage>
        <taxon>Eukaryota</taxon>
        <taxon>Fungi</taxon>
        <taxon>Dikarya</taxon>
        <taxon>Ascomycota</taxon>
        <taxon>Pezizomycotina</taxon>
        <taxon>Eurotiomycetes</taxon>
        <taxon>Chaetothyriomycetidae</taxon>
        <taxon>Chaetothyriales</taxon>
        <taxon>Herpotrichiellaceae</taxon>
        <taxon>Cladophialophora</taxon>
    </lineage>
</organism>
<evidence type="ECO:0000313" key="8">
    <source>
        <dbReference type="EMBL" id="ETI23082.1"/>
    </source>
</evidence>
<dbReference type="SUPFAM" id="SSF57701">
    <property type="entry name" value="Zn2/Cys6 DNA-binding domain"/>
    <property type="match status" value="1"/>
</dbReference>
<dbReference type="RefSeq" id="XP_008727437.1">
    <property type="nucleotide sequence ID" value="XM_008729215.1"/>
</dbReference>
<dbReference type="Pfam" id="PF11951">
    <property type="entry name" value="Fungal_trans_2"/>
    <property type="match status" value="1"/>
</dbReference>
<sequence length="607" mass="67438">MATSTLTSTSSCWTCRLRKKKCDASHPTCQTCRRLLIPCYAYGTKPGWMDGGDREQDMLAEIRSGVKSTTERLRRGRALKALRQRHPLTAGAGAATATVTVIADPTVSARQVAPAAHGSDPLPRPVTVTTTTATTPTVTDEPRPREGENENHLLDSYFERVFPRQFPFYHASLVEKDCGWLRVLALRCESLKYAVLALAVADPDTDTGPDPGPDPDPYSVDNRHAKDDDMRDHHSRQSRDKEQEQEELYALAVSGLRDHIDRVSRKSLHEGLRDGIEVFVCVIYLIMLENTRGRFNNWQKHMAASPGLFPFLTTYCASFPDPGVSVLHGEDELVDAAIGDATSLDSALSFVDHAAMEFFSAVLLWFDTLACVSTGRPPRYADVCAAAFGPRESKIRLRNIMGCENWVMIIIRDIAILGGGSTTCGRGRHIARDEGIIRKHDELRERLELGLVESWESYLSLLARRTKGREQDIGLIQASPIVTYIFACAAMVYLTVGFDGPDPHLPAIRDAVSKALTVFNALPDRQLLRSLVWPFCITGCMAQKDQESSFVHLASLAGISNHRPDTLWKALQVMETCWQIRSQENQEPPSADWVTAMSRLGYQVLLV</sequence>
<keyword evidence="2" id="KW-0805">Transcription regulation</keyword>
<proteinExistence type="predicted"/>
<feature type="compositionally biased region" description="Basic and acidic residues" evidence="6">
    <location>
        <begin position="221"/>
        <end position="242"/>
    </location>
</feature>
<dbReference type="GO" id="GO:0000981">
    <property type="term" value="F:DNA-binding transcription factor activity, RNA polymerase II-specific"/>
    <property type="evidence" value="ECO:0007669"/>
    <property type="project" value="InterPro"/>
</dbReference>
<gene>
    <name evidence="8" type="ORF">G647_04878</name>
</gene>
<evidence type="ECO:0000256" key="4">
    <source>
        <dbReference type="ARBA" id="ARBA00023163"/>
    </source>
</evidence>
<dbReference type="InterPro" id="IPR001138">
    <property type="entry name" value="Zn2Cys6_DnaBD"/>
</dbReference>
<dbReference type="InterPro" id="IPR021858">
    <property type="entry name" value="Fun_TF"/>
</dbReference>
<feature type="compositionally biased region" description="Basic and acidic residues" evidence="6">
    <location>
        <begin position="140"/>
        <end position="149"/>
    </location>
</feature>
<dbReference type="AlphaFoldDB" id="V9DAT4"/>
<keyword evidence="4" id="KW-0804">Transcription</keyword>
<accession>V9DAT4</accession>
<dbReference type="VEuPathDB" id="FungiDB:G647_04878"/>
<dbReference type="GO" id="GO:0005634">
    <property type="term" value="C:nucleus"/>
    <property type="evidence" value="ECO:0007669"/>
    <property type="project" value="UniProtKB-SubCell"/>
</dbReference>
<dbReference type="HOGENOM" id="CLU_019313_1_0_1"/>
<dbReference type="InterPro" id="IPR036864">
    <property type="entry name" value="Zn2-C6_fun-type_DNA-bd_sf"/>
</dbReference>
<dbReference type="SMART" id="SM00066">
    <property type="entry name" value="GAL4"/>
    <property type="match status" value="1"/>
</dbReference>
<dbReference type="PROSITE" id="PS50048">
    <property type="entry name" value="ZN2_CY6_FUNGAL_2"/>
    <property type="match status" value="1"/>
</dbReference>
<dbReference type="OrthoDB" id="5213892at2759"/>